<feature type="transmembrane region" description="Helical" evidence="1">
    <location>
        <begin position="76"/>
        <end position="98"/>
    </location>
</feature>
<organism evidence="2 3">
    <name type="scientific">Paenibacillus glucanolyticus</name>
    <dbReference type="NCBI Taxonomy" id="59843"/>
    <lineage>
        <taxon>Bacteria</taxon>
        <taxon>Bacillati</taxon>
        <taxon>Bacillota</taxon>
        <taxon>Bacilli</taxon>
        <taxon>Bacillales</taxon>
        <taxon>Paenibacillaceae</taxon>
        <taxon>Paenibacillus</taxon>
    </lineage>
</organism>
<evidence type="ECO:0000313" key="3">
    <source>
        <dbReference type="Proteomes" id="UP000076796"/>
    </source>
</evidence>
<keyword evidence="1" id="KW-0472">Membrane</keyword>
<dbReference type="EMBL" id="LWMH01000001">
    <property type="protein sequence ID" value="KZS48544.1"/>
    <property type="molecule type" value="Genomic_DNA"/>
</dbReference>
<reference evidence="2" key="1">
    <citation type="journal article" date="2016" name="Genome Announc.">
        <title>Draft genomes of two strains of Paenibacillus glucanolyticus with capability to degrade lignocellulose.</title>
        <authorList>
            <person name="Mathews S.L."/>
            <person name="Pawlak J."/>
            <person name="Grunden A.M."/>
        </authorList>
    </citation>
    <scope>NUCLEOTIDE SEQUENCE [LARGE SCALE GENOMIC DNA]</scope>
    <source>
        <strain evidence="2">SLM1</strain>
    </source>
</reference>
<comment type="caution">
    <text evidence="2">The sequence shown here is derived from an EMBL/GenBank/DDBJ whole genome shotgun (WGS) entry which is preliminary data.</text>
</comment>
<evidence type="ECO:0000313" key="2">
    <source>
        <dbReference type="EMBL" id="KZS48544.1"/>
    </source>
</evidence>
<dbReference type="OrthoDB" id="9790723at2"/>
<gene>
    <name evidence="2" type="ORF">AWU65_22705</name>
</gene>
<dbReference type="AlphaFoldDB" id="A0A163LX04"/>
<feature type="transmembrane region" description="Helical" evidence="1">
    <location>
        <begin position="47"/>
        <end position="69"/>
    </location>
</feature>
<evidence type="ECO:0000256" key="1">
    <source>
        <dbReference type="SAM" id="Phobius"/>
    </source>
</evidence>
<dbReference type="GeneID" id="97555906"/>
<name>A0A163LX04_9BACL</name>
<proteinExistence type="predicted"/>
<keyword evidence="3" id="KW-1185">Reference proteome</keyword>
<dbReference type="RefSeq" id="WP_006210036.1">
    <property type="nucleotide sequence ID" value="NZ_CP147845.1"/>
</dbReference>
<dbReference type="STRING" id="59843.A3958_21975"/>
<sequence length="217" mass="25004">MNRKWKTYLPMLWILMIPALNIFYGILNQAHTPVYSLMTDLDAAIPFMPIFIIPYLIWYPFIIIMLFLFCARDRSVYYRTLLSQCIGLIACYITFFLFQTTVDRPLIMEAGILDWLVNLVYSTDNPYNCFPSIHVLTSYLMIKGAVTSAGFSNRERTAVKICAWFIIGSTLFVKQHVLLDVAGAIAVVEVLWYWVGRGFHGQRSAPTAEFVREENLS</sequence>
<accession>A0A163LX04</accession>
<feature type="transmembrane region" description="Helical" evidence="1">
    <location>
        <begin position="7"/>
        <end position="27"/>
    </location>
</feature>
<keyword evidence="1" id="KW-1133">Transmembrane helix</keyword>
<dbReference type="Proteomes" id="UP000076796">
    <property type="component" value="Unassembled WGS sequence"/>
</dbReference>
<protein>
    <submittedName>
        <fullName evidence="2">Serine/threonine protein phosphatase</fullName>
    </submittedName>
</protein>
<keyword evidence="1" id="KW-0812">Transmembrane</keyword>